<accession>A0A9F2W863</accession>
<dbReference type="CTD" id="138050"/>
<dbReference type="AlphaFoldDB" id="A0A9F2W863"/>
<feature type="compositionally biased region" description="Basic and acidic residues" evidence="1">
    <location>
        <begin position="22"/>
        <end position="31"/>
    </location>
</feature>
<dbReference type="Proteomes" id="UP000695026">
    <property type="component" value="Unplaced"/>
</dbReference>
<evidence type="ECO:0000313" key="5">
    <source>
        <dbReference type="RefSeq" id="XP_007431389.2"/>
    </source>
</evidence>
<keyword evidence="4" id="KW-1185">Reference proteome</keyword>
<feature type="compositionally biased region" description="Polar residues" evidence="1">
    <location>
        <begin position="1"/>
        <end position="10"/>
    </location>
</feature>
<dbReference type="PANTHER" id="PTHR31061:SF37">
    <property type="entry name" value="HEPARAN-ALPHA-GLUCOSAMINIDE N-ACETYLTRANSFERASE"/>
    <property type="match status" value="1"/>
</dbReference>
<feature type="region of interest" description="Disordered" evidence="1">
    <location>
        <begin position="1"/>
        <end position="62"/>
    </location>
</feature>
<dbReference type="KEGG" id="pbi:103067626"/>
<evidence type="ECO:0000256" key="1">
    <source>
        <dbReference type="SAM" id="MobiDB-lite"/>
    </source>
</evidence>
<feature type="transmembrane region" description="Helical" evidence="2">
    <location>
        <begin position="659"/>
        <end position="677"/>
    </location>
</feature>
<name>A0A9F2W863_PYTBI</name>
<dbReference type="PANTHER" id="PTHR31061">
    <property type="entry name" value="LD22376P"/>
    <property type="match status" value="1"/>
</dbReference>
<feature type="transmembrane region" description="Helical" evidence="2">
    <location>
        <begin position="295"/>
        <end position="311"/>
    </location>
</feature>
<feature type="transmembrane region" description="Helical" evidence="2">
    <location>
        <begin position="213"/>
        <end position="239"/>
    </location>
</feature>
<dbReference type="OrthoDB" id="2149840at2759"/>
<gene>
    <name evidence="5" type="primary">HGSNAT</name>
</gene>
<feature type="compositionally biased region" description="Low complexity" evidence="1">
    <location>
        <begin position="33"/>
        <end position="46"/>
    </location>
</feature>
<dbReference type="GO" id="GO:0007041">
    <property type="term" value="P:lysosomal transport"/>
    <property type="evidence" value="ECO:0007669"/>
    <property type="project" value="TreeGrafter"/>
</dbReference>
<dbReference type="OMA" id="CHQCLYQ"/>
<keyword evidence="2" id="KW-0472">Membrane</keyword>
<proteinExistence type="predicted"/>
<keyword evidence="2" id="KW-1133">Transmembrane helix</keyword>
<feature type="transmembrane region" description="Helical" evidence="2">
    <location>
        <begin position="523"/>
        <end position="546"/>
    </location>
</feature>
<sequence>MVETSSSEATGPTIRRCFIPKYRGERGEGKQEAASSSSRAARQSGAPVRLRAPKRGREATSMAASSCPGRSAFYLGGALVALLLSGLAQPHDISRRPPWNLKMDQALLQIHNELLIENVTIYWVSDYCYECLQQELISVLMNRTSKETHIVAVDSQHALTLVVNNTKEGKELCRIHYHFGEYGNYSLRIRHLQSNILKISCDIVINQSPFNSYLPILFAFLIYMGIFTVLMIGQICMNIEPIRNWLYKKMNPRETDRLINSELGSPSRTGSIGGGLPVEVWNSASSLQRLRSLDTFRGLALIIMVFVNYGGGKYWFFKHQSWNGLTIADLVFPWFVFIMGTSISLSLSAMMRRGCSKWQLLGKVLWRSLLLFLIGLLVVNPNYCLGPLSLDNLRIPGVLQRLGCTYLVVAALELLFAKPVPENSTLEAPYPALQDILPYWPQWLFILALEGLWLCLTFLLNVPGCPKGYLGPGGIGDFGKFPNCTGGAAGYIDHLLLGEKHIYQHPSSNVLYLTTVPFDPEGILGTINSVVMAFLGLQGGKILLFYKDQHKQIMLRFCVWSIIMGVISMMLTKCSKDQGLIPVNKNLWSISYVTTLSSFAFILLLLVYYLIDVKKVWSGAPFFYPGMNSILVYVGHEIFENYFPFKWKLNDTKSHSEHLTQNLIATSLWVIISYILYRKRIFWKI</sequence>
<evidence type="ECO:0000313" key="4">
    <source>
        <dbReference type="Proteomes" id="UP000695026"/>
    </source>
</evidence>
<dbReference type="InterPro" id="IPR012429">
    <property type="entry name" value="HGSNAT_cat"/>
</dbReference>
<feature type="domain" description="Heparan-alpha-glucosaminide N-acetyltransferase catalytic" evidence="3">
    <location>
        <begin position="289"/>
        <end position="408"/>
    </location>
</feature>
<dbReference type="GeneID" id="103067626"/>
<feature type="transmembrane region" description="Helical" evidence="2">
    <location>
        <begin position="437"/>
        <end position="460"/>
    </location>
</feature>
<dbReference type="RefSeq" id="XP_007431389.2">
    <property type="nucleotide sequence ID" value="XM_007431327.3"/>
</dbReference>
<protein>
    <submittedName>
        <fullName evidence="5">Heparan-alpha-glucosaminide N-acetyltransferase isoform X1</fullName>
    </submittedName>
</protein>
<feature type="transmembrane region" description="Helical" evidence="2">
    <location>
        <begin position="364"/>
        <end position="383"/>
    </location>
</feature>
<evidence type="ECO:0000256" key="2">
    <source>
        <dbReference type="SAM" id="Phobius"/>
    </source>
</evidence>
<dbReference type="GO" id="GO:0005765">
    <property type="term" value="C:lysosomal membrane"/>
    <property type="evidence" value="ECO:0007669"/>
    <property type="project" value="TreeGrafter"/>
</dbReference>
<keyword evidence="2" id="KW-0812">Transmembrane</keyword>
<reference evidence="5" key="1">
    <citation type="submission" date="2025-08" db="UniProtKB">
        <authorList>
            <consortium name="RefSeq"/>
        </authorList>
    </citation>
    <scope>IDENTIFICATION</scope>
    <source>
        <tissue evidence="5">Liver</tissue>
    </source>
</reference>
<feature type="transmembrane region" description="Helical" evidence="2">
    <location>
        <begin position="331"/>
        <end position="352"/>
    </location>
</feature>
<feature type="transmembrane region" description="Helical" evidence="2">
    <location>
        <begin position="622"/>
        <end position="639"/>
    </location>
</feature>
<dbReference type="Pfam" id="PF07786">
    <property type="entry name" value="HGSNAT_cat"/>
    <property type="match status" value="1"/>
</dbReference>
<feature type="transmembrane region" description="Helical" evidence="2">
    <location>
        <begin position="553"/>
        <end position="571"/>
    </location>
</feature>
<feature type="transmembrane region" description="Helical" evidence="2">
    <location>
        <begin position="591"/>
        <end position="610"/>
    </location>
</feature>
<organism evidence="4 5">
    <name type="scientific">Python bivittatus</name>
    <name type="common">Burmese python</name>
    <name type="synonym">Python molurus bivittatus</name>
    <dbReference type="NCBI Taxonomy" id="176946"/>
    <lineage>
        <taxon>Eukaryota</taxon>
        <taxon>Metazoa</taxon>
        <taxon>Chordata</taxon>
        <taxon>Craniata</taxon>
        <taxon>Vertebrata</taxon>
        <taxon>Euteleostomi</taxon>
        <taxon>Lepidosauria</taxon>
        <taxon>Squamata</taxon>
        <taxon>Bifurcata</taxon>
        <taxon>Unidentata</taxon>
        <taxon>Episquamata</taxon>
        <taxon>Toxicofera</taxon>
        <taxon>Serpentes</taxon>
        <taxon>Henophidia</taxon>
        <taxon>Pythonidae</taxon>
        <taxon>Python</taxon>
    </lineage>
</organism>
<evidence type="ECO:0000259" key="3">
    <source>
        <dbReference type="Pfam" id="PF07786"/>
    </source>
</evidence>